<proteinExistence type="predicted"/>
<feature type="compositionally biased region" description="Polar residues" evidence="3">
    <location>
        <begin position="321"/>
        <end position="330"/>
    </location>
</feature>
<feature type="domain" description="PID" evidence="4">
    <location>
        <begin position="26"/>
        <end position="146"/>
    </location>
</feature>
<reference evidence="6" key="1">
    <citation type="submission" date="2022-06" db="EMBL/GenBank/DDBJ databases">
        <authorList>
            <person name="Berger JAMES D."/>
            <person name="Berger JAMES D."/>
        </authorList>
    </citation>
    <scope>NUCLEOTIDE SEQUENCE [LARGE SCALE GENOMIC DNA]</scope>
</reference>
<dbReference type="SMART" id="SM00462">
    <property type="entry name" value="PTB"/>
    <property type="match status" value="1"/>
</dbReference>
<dbReference type="Proteomes" id="UP000050792">
    <property type="component" value="Unassembled WGS sequence"/>
</dbReference>
<dbReference type="InterPro" id="IPR000980">
    <property type="entry name" value="SH2"/>
</dbReference>
<organism evidence="6 7">
    <name type="scientific">Schistosoma rodhaini</name>
    <dbReference type="NCBI Taxonomy" id="6188"/>
    <lineage>
        <taxon>Eukaryota</taxon>
        <taxon>Metazoa</taxon>
        <taxon>Spiralia</taxon>
        <taxon>Lophotrochozoa</taxon>
        <taxon>Platyhelminthes</taxon>
        <taxon>Trematoda</taxon>
        <taxon>Digenea</taxon>
        <taxon>Strigeidida</taxon>
        <taxon>Schistosomatoidea</taxon>
        <taxon>Schistosomatidae</taxon>
        <taxon>Schistosoma</taxon>
    </lineage>
</organism>
<feature type="compositionally biased region" description="Basic residues" evidence="3">
    <location>
        <begin position="257"/>
        <end position="274"/>
    </location>
</feature>
<dbReference type="PANTHER" id="PTHR15832:SF2">
    <property type="entry name" value="SH2 DOMAIN-CONTAINING PROTEIN"/>
    <property type="match status" value="1"/>
</dbReference>
<feature type="region of interest" description="Disordered" evidence="3">
    <location>
        <begin position="423"/>
        <end position="462"/>
    </location>
</feature>
<dbReference type="CDD" id="cd13157">
    <property type="entry name" value="PTB_tensin-related"/>
    <property type="match status" value="1"/>
</dbReference>
<evidence type="ECO:0000313" key="6">
    <source>
        <dbReference type="Proteomes" id="UP000050792"/>
    </source>
</evidence>
<dbReference type="InterPro" id="IPR011993">
    <property type="entry name" value="PH-like_dom_sf"/>
</dbReference>
<evidence type="ECO:0000259" key="5">
    <source>
        <dbReference type="PROSITE" id="PS50001"/>
    </source>
</evidence>
<accession>A0AA85FHF8</accession>
<evidence type="ECO:0000256" key="2">
    <source>
        <dbReference type="PROSITE-ProRule" id="PRU00191"/>
    </source>
</evidence>
<feature type="domain" description="SH2" evidence="5">
    <location>
        <begin position="534"/>
        <end position="661"/>
    </location>
</feature>
<keyword evidence="6" id="KW-1185">Reference proteome</keyword>
<dbReference type="AlphaFoldDB" id="A0AA85FHF8"/>
<dbReference type="InterPro" id="IPR006020">
    <property type="entry name" value="PTB/PI_dom"/>
</dbReference>
<dbReference type="Gene3D" id="3.30.505.10">
    <property type="entry name" value="SH2 domain"/>
    <property type="match status" value="1"/>
</dbReference>
<feature type="region of interest" description="Disordered" evidence="3">
    <location>
        <begin position="252"/>
        <end position="295"/>
    </location>
</feature>
<evidence type="ECO:0000256" key="1">
    <source>
        <dbReference type="ARBA" id="ARBA00022999"/>
    </source>
</evidence>
<reference evidence="7" key="2">
    <citation type="submission" date="2023-11" db="UniProtKB">
        <authorList>
            <consortium name="WormBaseParasite"/>
        </authorList>
    </citation>
    <scope>IDENTIFICATION</scope>
</reference>
<name>A0AA85FHF8_9TREM</name>
<evidence type="ECO:0000259" key="4">
    <source>
        <dbReference type="PROSITE" id="PS01179"/>
    </source>
</evidence>
<dbReference type="Pfam" id="PF00640">
    <property type="entry name" value="PID"/>
    <property type="match status" value="1"/>
</dbReference>
<feature type="region of interest" description="Disordered" evidence="3">
    <location>
        <begin position="307"/>
        <end position="330"/>
    </location>
</feature>
<dbReference type="PROSITE" id="PS50001">
    <property type="entry name" value="SH2"/>
    <property type="match status" value="1"/>
</dbReference>
<evidence type="ECO:0000313" key="7">
    <source>
        <dbReference type="WBParaSite" id="SRDH1_50420.3"/>
    </source>
</evidence>
<evidence type="ECO:0008006" key="8">
    <source>
        <dbReference type="Google" id="ProtNLM"/>
    </source>
</evidence>
<dbReference type="SUPFAM" id="SSF55550">
    <property type="entry name" value="SH2 domain"/>
    <property type="match status" value="1"/>
</dbReference>
<feature type="compositionally biased region" description="Polar residues" evidence="3">
    <location>
        <begin position="277"/>
        <end position="294"/>
    </location>
</feature>
<dbReference type="SUPFAM" id="SSF50729">
    <property type="entry name" value="PH domain-like"/>
    <property type="match status" value="1"/>
</dbReference>
<dbReference type="WBParaSite" id="SRDH1_50420.3">
    <property type="protein sequence ID" value="SRDH1_50420.3"/>
    <property type="gene ID" value="SRDH1_50420"/>
</dbReference>
<dbReference type="PANTHER" id="PTHR15832">
    <property type="entry name" value="SHC (SRC HOMOLOGY DOMAIN C-TERMINAL) ADAPTOR HOMOLOG"/>
    <property type="match status" value="1"/>
</dbReference>
<keyword evidence="1 2" id="KW-0727">SH2 domain</keyword>
<dbReference type="Gene3D" id="2.30.29.30">
    <property type="entry name" value="Pleckstrin-homology domain (PH domain)/Phosphotyrosine-binding domain (PTB)"/>
    <property type="match status" value="1"/>
</dbReference>
<dbReference type="Pfam" id="PF00017">
    <property type="entry name" value="SH2"/>
    <property type="match status" value="1"/>
</dbReference>
<feature type="compositionally biased region" description="Low complexity" evidence="3">
    <location>
        <begin position="431"/>
        <end position="452"/>
    </location>
</feature>
<dbReference type="InterPro" id="IPR036860">
    <property type="entry name" value="SH2_dom_sf"/>
</dbReference>
<evidence type="ECO:0000256" key="3">
    <source>
        <dbReference type="SAM" id="MobiDB-lite"/>
    </source>
</evidence>
<sequence>MLMESLEPILRPADVASFLLLSYICIQYIGSFLVSGKDHHERAEIVRQKLEAARKYTHSKPIILLISLSGVKVCHENKERVYMAHALRRISYATCDPENLQFAFLAREPKAQPNVQYCHAFVTVTPEAAEELNTIMGEVFRLAYAQQRLNTVTNNPVLFHQFGQHIPVCQVQQTPITVTCSVSANQNNSMSTKSSSQSVYAVNLNPTNQISMTSKLLPPLPEADHCAASNQTPVSVQSEVNNTPSSEFCAVSDRQKGSKPHKHKHHKHHHRHKLRDATTSTCEQLSGSSDSINPTILKVNESEGPIMKSEQIKPPPPPPRSHSSVTSSTQLPAKNITSTLAANHQSPVLKHHEKLHEMEVNKTLHEMTEDLTDVLPLGPKSTTSALAQHFYDMADHRSCGGIALDRETPIPEKDIQESNAQFINDNAPANTSTATTTSSSTTGCSTATSGSGHPDSSSDNSLPISKRCTCTPGCTSGEHTCVIFDNNPHPGDSNQLLKPNEQHLPVPPTSPCSTPNVPAQNVLDDINELSHAPWYLPDLPREKALEMLAKQPPGSFVVRDSGSHPNSFALSVRSSNGQVTGGCFHSRQPHIPGNRIKDTVSQLTSVYPSSTSGITHFLIQKTSGGGVKLKGLDKEWPSLACLVLHLTVMPEMLPCPLRLPRAAANPIFSPTDHCVGHDDFEKPPNVTPSQFRPMCNALQRVTDTISLDEALARLTDEDEDYQRLSDFSSIMADLKLQPRNVNRKHKVSSKSGGHGR</sequence>
<protein>
    <recommendedName>
        <fullName evidence="8">SH2 domain-containing protein</fullName>
    </recommendedName>
</protein>
<dbReference type="PROSITE" id="PS01179">
    <property type="entry name" value="PID"/>
    <property type="match status" value="1"/>
</dbReference>
<dbReference type="SMART" id="SM00252">
    <property type="entry name" value="SH2"/>
    <property type="match status" value="1"/>
</dbReference>